<keyword evidence="1" id="KW-0479">Metal-binding</keyword>
<evidence type="ECO:0000259" key="4">
    <source>
        <dbReference type="PROSITE" id="PS51379"/>
    </source>
</evidence>
<protein>
    <submittedName>
        <fullName evidence="5">Coenzyme F420 hydrogenase/dehydrogenase, beta subunit C-terminal domain</fullName>
    </submittedName>
</protein>
<evidence type="ECO:0000256" key="2">
    <source>
        <dbReference type="ARBA" id="ARBA00023004"/>
    </source>
</evidence>
<feature type="domain" description="4Fe-4S ferredoxin-type" evidence="4">
    <location>
        <begin position="7"/>
        <end position="36"/>
    </location>
</feature>
<dbReference type="PROSITE" id="PS51379">
    <property type="entry name" value="4FE4S_FER_2"/>
    <property type="match status" value="1"/>
</dbReference>
<dbReference type="Pfam" id="PF13237">
    <property type="entry name" value="Fer4_10"/>
    <property type="match status" value="1"/>
</dbReference>
<keyword evidence="6" id="KW-1185">Reference proteome</keyword>
<dbReference type="InterPro" id="IPR007525">
    <property type="entry name" value="FrhB_FdhB_C"/>
</dbReference>
<dbReference type="Pfam" id="PF04432">
    <property type="entry name" value="FrhB_FdhB_C"/>
    <property type="match status" value="1"/>
</dbReference>
<keyword evidence="3" id="KW-0411">Iron-sulfur</keyword>
<proteinExistence type="predicted"/>
<sequence length="405" mass="45076">MSFMTLYRDIIEPDLCTSCGLCEAVCPKDVVGFHATDSIPLPWFKGEMNEVLDVCQDCTLCSDICPGYDTGVPQTEERMFARTRSEEERWTGIYRYACQLTASSPDILQKASAGGAGTTLAITALTEGLADAVIVVGRDEEEPWRPRAFLADSVDQIIESAQSSYCITPNLHLLKETHYEKIGLIGVPCQIQGIQKLLNHGEQEALKTLADRIQFTIELGCASSTAIAGTEHIITDLLHLSLDEVQEMKYRDGGYPGEFKVITKAGEEHRLPFFRLVEEFKAHKTFRCLTCPDWWSGVADISISDGDPNIFESSKFGGNHAPSSTVLVRTEMGEQLMNLGLAKGHFTLKDYTFINNLGLERKRQRYRHYETNSARKIPLPPVHESFSGDILSDDEVIAVGIRNKT</sequence>
<evidence type="ECO:0000313" key="6">
    <source>
        <dbReference type="Proteomes" id="UP001597497"/>
    </source>
</evidence>
<dbReference type="PANTHER" id="PTHR31332:SF0">
    <property type="entry name" value="7-HYDROXYMETHYL CHLOROPHYLL A REDUCTASE, CHLOROPLASTIC"/>
    <property type="match status" value="1"/>
</dbReference>
<dbReference type="PANTHER" id="PTHR31332">
    <property type="entry name" value="7-HYDROXYMETHYL CHLOROPHYLL A REDUCTASE, CHLOROPLASTIC"/>
    <property type="match status" value="1"/>
</dbReference>
<accession>A0ABW5R8K9</accession>
<evidence type="ECO:0000256" key="3">
    <source>
        <dbReference type="ARBA" id="ARBA00023014"/>
    </source>
</evidence>
<dbReference type="Pfam" id="PF04422">
    <property type="entry name" value="FrhB_FdhB_N"/>
    <property type="match status" value="1"/>
</dbReference>
<evidence type="ECO:0000313" key="5">
    <source>
        <dbReference type="EMBL" id="MFD2670950.1"/>
    </source>
</evidence>
<dbReference type="Proteomes" id="UP001597497">
    <property type="component" value="Unassembled WGS sequence"/>
</dbReference>
<organism evidence="5 6">
    <name type="scientific">Marinicrinis sediminis</name>
    <dbReference type="NCBI Taxonomy" id="1652465"/>
    <lineage>
        <taxon>Bacteria</taxon>
        <taxon>Bacillati</taxon>
        <taxon>Bacillota</taxon>
        <taxon>Bacilli</taxon>
        <taxon>Bacillales</taxon>
        <taxon>Paenibacillaceae</taxon>
    </lineage>
</organism>
<dbReference type="RefSeq" id="WP_379928372.1">
    <property type="nucleotide sequence ID" value="NZ_JBHUMM010000007.1"/>
</dbReference>
<dbReference type="InterPro" id="IPR007516">
    <property type="entry name" value="Co_F420_Hydgase/DH_bsu_N"/>
</dbReference>
<dbReference type="PROSITE" id="PS00198">
    <property type="entry name" value="4FE4S_FER_1"/>
    <property type="match status" value="2"/>
</dbReference>
<dbReference type="InterPro" id="IPR045220">
    <property type="entry name" value="FRHB/FDHB/HCAR-like"/>
</dbReference>
<dbReference type="InterPro" id="IPR017900">
    <property type="entry name" value="4Fe4S_Fe_S_CS"/>
</dbReference>
<dbReference type="EMBL" id="JBHUMM010000007">
    <property type="protein sequence ID" value="MFD2670950.1"/>
    <property type="molecule type" value="Genomic_DNA"/>
</dbReference>
<comment type="caution">
    <text evidence="5">The sequence shown here is derived from an EMBL/GenBank/DDBJ whole genome shotgun (WGS) entry which is preliminary data.</text>
</comment>
<gene>
    <name evidence="5" type="ORF">ACFSUC_04920</name>
</gene>
<name>A0ABW5R8K9_9BACL</name>
<evidence type="ECO:0000256" key="1">
    <source>
        <dbReference type="ARBA" id="ARBA00022723"/>
    </source>
</evidence>
<dbReference type="SUPFAM" id="SSF54862">
    <property type="entry name" value="4Fe-4S ferredoxins"/>
    <property type="match status" value="1"/>
</dbReference>
<dbReference type="InterPro" id="IPR017896">
    <property type="entry name" value="4Fe4S_Fe-S-bd"/>
</dbReference>
<keyword evidence="2" id="KW-0408">Iron</keyword>
<dbReference type="Gene3D" id="3.30.70.20">
    <property type="match status" value="1"/>
</dbReference>
<reference evidence="6" key="1">
    <citation type="journal article" date="2019" name="Int. J. Syst. Evol. Microbiol.">
        <title>The Global Catalogue of Microorganisms (GCM) 10K type strain sequencing project: providing services to taxonomists for standard genome sequencing and annotation.</title>
        <authorList>
            <consortium name="The Broad Institute Genomics Platform"/>
            <consortium name="The Broad Institute Genome Sequencing Center for Infectious Disease"/>
            <person name="Wu L."/>
            <person name="Ma J."/>
        </authorList>
    </citation>
    <scope>NUCLEOTIDE SEQUENCE [LARGE SCALE GENOMIC DNA]</scope>
    <source>
        <strain evidence="6">KCTC 33676</strain>
    </source>
</reference>